<dbReference type="InterPro" id="IPR005119">
    <property type="entry name" value="LysR_subst-bd"/>
</dbReference>
<dbReference type="EMBL" id="JACOOW010000005">
    <property type="protein sequence ID" value="MBC5656329.1"/>
    <property type="molecule type" value="Genomic_DNA"/>
</dbReference>
<evidence type="ECO:0000313" key="7">
    <source>
        <dbReference type="Proteomes" id="UP000653904"/>
    </source>
</evidence>
<evidence type="ECO:0000256" key="2">
    <source>
        <dbReference type="ARBA" id="ARBA00023015"/>
    </source>
</evidence>
<dbReference type="SUPFAM" id="SSF53850">
    <property type="entry name" value="Periplasmic binding protein-like II"/>
    <property type="match status" value="1"/>
</dbReference>
<dbReference type="SUPFAM" id="SSF46785">
    <property type="entry name" value="Winged helix' DNA-binding domain"/>
    <property type="match status" value="1"/>
</dbReference>
<feature type="domain" description="HTH lysR-type" evidence="5">
    <location>
        <begin position="1"/>
        <end position="58"/>
    </location>
</feature>
<dbReference type="GO" id="GO:0003700">
    <property type="term" value="F:DNA-binding transcription factor activity"/>
    <property type="evidence" value="ECO:0007669"/>
    <property type="project" value="InterPro"/>
</dbReference>
<dbReference type="InterPro" id="IPR000847">
    <property type="entry name" value="LysR_HTH_N"/>
</dbReference>
<dbReference type="AlphaFoldDB" id="A0AAW3X142"/>
<dbReference type="Gene3D" id="3.40.190.290">
    <property type="match status" value="1"/>
</dbReference>
<dbReference type="InterPro" id="IPR036388">
    <property type="entry name" value="WH-like_DNA-bd_sf"/>
</dbReference>
<comment type="caution">
    <text evidence="6">The sequence shown here is derived from an EMBL/GenBank/DDBJ whole genome shotgun (WGS) entry which is preliminary data.</text>
</comment>
<dbReference type="PROSITE" id="PS50931">
    <property type="entry name" value="HTH_LYSR"/>
    <property type="match status" value="1"/>
</dbReference>
<keyword evidence="7" id="KW-1185">Reference proteome</keyword>
<keyword evidence="4" id="KW-0804">Transcription</keyword>
<dbReference type="PANTHER" id="PTHR30346:SF28">
    <property type="entry name" value="HTH-TYPE TRANSCRIPTIONAL REGULATOR CYNR"/>
    <property type="match status" value="1"/>
</dbReference>
<dbReference type="PANTHER" id="PTHR30346">
    <property type="entry name" value="TRANSCRIPTIONAL DUAL REGULATOR HCAR-RELATED"/>
    <property type="match status" value="1"/>
</dbReference>
<evidence type="ECO:0000313" key="6">
    <source>
        <dbReference type="EMBL" id="MBC5656329.1"/>
    </source>
</evidence>
<dbReference type="Pfam" id="PF00126">
    <property type="entry name" value="HTH_1"/>
    <property type="match status" value="1"/>
</dbReference>
<accession>A0AAW3X142</accession>
<dbReference type="GO" id="GO:0003677">
    <property type="term" value="F:DNA binding"/>
    <property type="evidence" value="ECO:0007669"/>
    <property type="project" value="UniProtKB-KW"/>
</dbReference>
<evidence type="ECO:0000259" key="5">
    <source>
        <dbReference type="PROSITE" id="PS50931"/>
    </source>
</evidence>
<dbReference type="FunFam" id="1.10.10.10:FF:000001">
    <property type="entry name" value="LysR family transcriptional regulator"/>
    <property type="match status" value="1"/>
</dbReference>
<dbReference type="RefSeq" id="WP_118469295.1">
    <property type="nucleotide sequence ID" value="NZ_JACOOW010000005.1"/>
</dbReference>
<dbReference type="PRINTS" id="PR00039">
    <property type="entry name" value="HTHLYSR"/>
</dbReference>
<dbReference type="InterPro" id="IPR036390">
    <property type="entry name" value="WH_DNA-bd_sf"/>
</dbReference>
<keyword evidence="3" id="KW-0238">DNA-binding</keyword>
<protein>
    <submittedName>
        <fullName evidence="6">LysR family transcriptional regulator</fullName>
    </submittedName>
</protein>
<organism evidence="6 7">
    <name type="scientific">Clostridium segne</name>
    <dbReference type="NCBI Taxonomy" id="2763038"/>
    <lineage>
        <taxon>Bacteria</taxon>
        <taxon>Bacillati</taxon>
        <taxon>Bacillota</taxon>
        <taxon>Clostridia</taxon>
        <taxon>Eubacteriales</taxon>
        <taxon>Clostridiaceae</taxon>
        <taxon>Clostridium</taxon>
    </lineage>
</organism>
<evidence type="ECO:0000256" key="3">
    <source>
        <dbReference type="ARBA" id="ARBA00023125"/>
    </source>
</evidence>
<dbReference type="Proteomes" id="UP000653904">
    <property type="component" value="Unassembled WGS sequence"/>
</dbReference>
<dbReference type="Pfam" id="PF03466">
    <property type="entry name" value="LysR_substrate"/>
    <property type="match status" value="1"/>
</dbReference>
<reference evidence="6 7" key="1">
    <citation type="submission" date="2020-08" db="EMBL/GenBank/DDBJ databases">
        <title>Genome public.</title>
        <authorList>
            <person name="Liu C."/>
            <person name="Sun Q."/>
        </authorList>
    </citation>
    <scope>NUCLEOTIDE SEQUENCE [LARGE SCALE GENOMIC DNA]</scope>
    <source>
        <strain evidence="6 7">BX14</strain>
    </source>
</reference>
<keyword evidence="2" id="KW-0805">Transcription regulation</keyword>
<evidence type="ECO:0000256" key="4">
    <source>
        <dbReference type="ARBA" id="ARBA00023163"/>
    </source>
</evidence>
<evidence type="ECO:0000256" key="1">
    <source>
        <dbReference type="ARBA" id="ARBA00009437"/>
    </source>
</evidence>
<comment type="similarity">
    <text evidence="1">Belongs to the LysR transcriptional regulatory family.</text>
</comment>
<dbReference type="Gene3D" id="1.10.10.10">
    <property type="entry name" value="Winged helix-like DNA-binding domain superfamily/Winged helix DNA-binding domain"/>
    <property type="match status" value="1"/>
</dbReference>
<sequence length="318" mass="36753">MTLNQILYFQKIANLENYHQAAEELYISQPSLSRSMASLENELGVTLFEKEGRGVTLTKAGKMFLEYADRILTDCHIAVGKMREISMNGGKIDIGYVFPLAGHYIPHRVKLFLEQPENQKVVFNFWQNHTPAIAKKVKTGELDVGFGGCLEKDDMEFFPVANQKLVIITPKDHPLAERESIPFAELNRYPVIGYDKDSWMGTRTRALYAKYNIQPDIIVECPDEYSIVALVRESFGIALMPRTDILELSQGVCIHPIENLDIYHQIFMFWMKERYRLPAVERFIEYMKQQARQDGLQAERETDSKNVLKIYLKDIVNF</sequence>
<proteinExistence type="inferred from homology"/>
<name>A0AAW3X142_9CLOT</name>
<dbReference type="GO" id="GO:0032993">
    <property type="term" value="C:protein-DNA complex"/>
    <property type="evidence" value="ECO:0007669"/>
    <property type="project" value="TreeGrafter"/>
</dbReference>
<gene>
    <name evidence="6" type="ORF">H8S19_04490</name>
</gene>